<proteinExistence type="predicted"/>
<dbReference type="InterPro" id="IPR050493">
    <property type="entry name" value="FAD-dep_Monooxygenase_BioMet"/>
</dbReference>
<organism evidence="4 5">
    <name type="scientific">Chryseobacterium contaminans</name>
    <dbReference type="NCBI Taxonomy" id="1423959"/>
    <lineage>
        <taxon>Bacteria</taxon>
        <taxon>Pseudomonadati</taxon>
        <taxon>Bacteroidota</taxon>
        <taxon>Flavobacteriia</taxon>
        <taxon>Flavobacteriales</taxon>
        <taxon>Weeksellaceae</taxon>
        <taxon>Chryseobacterium group</taxon>
        <taxon>Chryseobacterium</taxon>
    </lineage>
</organism>
<feature type="domain" description="FAD-binding" evidence="3">
    <location>
        <begin position="31"/>
        <end position="359"/>
    </location>
</feature>
<dbReference type="InterPro" id="IPR036188">
    <property type="entry name" value="FAD/NAD-bd_sf"/>
</dbReference>
<dbReference type="STRING" id="1423959.SAMN05444407_10112"/>
<dbReference type="EMBL" id="FRBM01000001">
    <property type="protein sequence ID" value="SHK74665.1"/>
    <property type="molecule type" value="Genomic_DNA"/>
</dbReference>
<evidence type="ECO:0000259" key="3">
    <source>
        <dbReference type="Pfam" id="PF01494"/>
    </source>
</evidence>
<dbReference type="Gene3D" id="3.50.50.60">
    <property type="entry name" value="FAD/NAD(P)-binding domain"/>
    <property type="match status" value="1"/>
</dbReference>
<evidence type="ECO:0000256" key="2">
    <source>
        <dbReference type="ARBA" id="ARBA00023033"/>
    </source>
</evidence>
<dbReference type="PRINTS" id="PR00420">
    <property type="entry name" value="RNGMNOXGNASE"/>
</dbReference>
<dbReference type="SUPFAM" id="SSF51905">
    <property type="entry name" value="FAD/NAD(P)-binding domain"/>
    <property type="match status" value="1"/>
</dbReference>
<name>A0A1M6UZY6_9FLAO</name>
<sequence>MILIYFCIHKNGPKKYLNTNLKKTIIPNMNKIAVVGAGISGLSMANYLERHKIDYHIYERRKKEDLAGHGFLIPQEGIEYLTQIIDPALLFEHGSFLKKYIQYSHTGKKLAEKNLNNVFAISRQALIYLLSENISSEKISYNTTLAPSDKEKGKLKLPDGNTIEADIIIVSDGSKSRIRKCLFKDEKMRQVQENEVVNIIKDEAIAASVENDFMKFHHDQGGLTFGILKLSHDTILWYSQFDNKKYKINECTPNNLKKYMLEVFVDWHPLVSSIIQKSSYENVHLWCVYELEELNPFYKDDIVFIGDAAHPLIPFTSQGVTSALKDSYILTKYLVEEPSVAEAFRKYEAERKPEIETHVKNGRILLNHFLLPIDQQTDNILPISYK</sequence>
<dbReference type="Pfam" id="PF01494">
    <property type="entry name" value="FAD_binding_3"/>
    <property type="match status" value="1"/>
</dbReference>
<evidence type="ECO:0000256" key="1">
    <source>
        <dbReference type="ARBA" id="ARBA00023002"/>
    </source>
</evidence>
<dbReference type="Proteomes" id="UP000184069">
    <property type="component" value="Unassembled WGS sequence"/>
</dbReference>
<keyword evidence="1" id="KW-0560">Oxidoreductase</keyword>
<dbReference type="InterPro" id="IPR002938">
    <property type="entry name" value="FAD-bd"/>
</dbReference>
<evidence type="ECO:0000313" key="4">
    <source>
        <dbReference type="EMBL" id="SHK74665.1"/>
    </source>
</evidence>
<dbReference type="RefSeq" id="WP_228390718.1">
    <property type="nucleotide sequence ID" value="NZ_FRBM01000001.1"/>
</dbReference>
<dbReference type="AlphaFoldDB" id="A0A1M6UZY6"/>
<keyword evidence="2" id="KW-0503">Monooxygenase</keyword>
<dbReference type="GO" id="GO:0004497">
    <property type="term" value="F:monooxygenase activity"/>
    <property type="evidence" value="ECO:0007669"/>
    <property type="project" value="UniProtKB-KW"/>
</dbReference>
<protein>
    <submittedName>
        <fullName evidence="4">2-polyprenyl-6-methoxyphenol hydroxylase</fullName>
    </submittedName>
</protein>
<gene>
    <name evidence="4" type="ORF">SAMN05444407_10112</name>
</gene>
<evidence type="ECO:0000313" key="5">
    <source>
        <dbReference type="Proteomes" id="UP000184069"/>
    </source>
</evidence>
<reference evidence="4 5" key="1">
    <citation type="submission" date="2016-11" db="EMBL/GenBank/DDBJ databases">
        <authorList>
            <person name="Jaros S."/>
            <person name="Januszkiewicz K."/>
            <person name="Wedrychowicz H."/>
        </authorList>
    </citation>
    <scope>NUCLEOTIDE SEQUENCE [LARGE SCALE GENOMIC DNA]</scope>
    <source>
        <strain evidence="4 5">DSM 27621</strain>
    </source>
</reference>
<dbReference type="PANTHER" id="PTHR13789">
    <property type="entry name" value="MONOOXYGENASE"/>
    <property type="match status" value="1"/>
</dbReference>
<dbReference type="PANTHER" id="PTHR13789:SF309">
    <property type="entry name" value="PUTATIVE (AFU_ORTHOLOGUE AFUA_6G14510)-RELATED"/>
    <property type="match status" value="1"/>
</dbReference>
<accession>A0A1M6UZY6</accession>
<dbReference type="GO" id="GO:0071949">
    <property type="term" value="F:FAD binding"/>
    <property type="evidence" value="ECO:0007669"/>
    <property type="project" value="InterPro"/>
</dbReference>